<comment type="similarity">
    <text evidence="7">Belongs to the binding-protein-dependent transport system permease family.</text>
</comment>
<dbReference type="Gene3D" id="1.10.3720.10">
    <property type="entry name" value="MetI-like"/>
    <property type="match status" value="1"/>
</dbReference>
<feature type="region of interest" description="Disordered" evidence="8">
    <location>
        <begin position="1"/>
        <end position="22"/>
    </location>
</feature>
<organism evidence="10 11">
    <name type="scientific">Plastorhodobacter daqingensis</name>
    <dbReference type="NCBI Taxonomy" id="1387281"/>
    <lineage>
        <taxon>Bacteria</taxon>
        <taxon>Pseudomonadati</taxon>
        <taxon>Pseudomonadota</taxon>
        <taxon>Alphaproteobacteria</taxon>
        <taxon>Rhodobacterales</taxon>
        <taxon>Paracoccaceae</taxon>
        <taxon>Plastorhodobacter</taxon>
    </lineage>
</organism>
<dbReference type="PANTHER" id="PTHR30193:SF37">
    <property type="entry name" value="INNER MEMBRANE ABC TRANSPORTER PERMEASE PROTEIN YCJO"/>
    <property type="match status" value="1"/>
</dbReference>
<gene>
    <name evidence="10" type="ORF">ACFQXB_09640</name>
</gene>
<evidence type="ECO:0000256" key="8">
    <source>
        <dbReference type="SAM" id="MobiDB-lite"/>
    </source>
</evidence>
<dbReference type="InterPro" id="IPR051393">
    <property type="entry name" value="ABC_transporter_permease"/>
</dbReference>
<comment type="subcellular location">
    <subcellularLocation>
        <location evidence="1 7">Cell membrane</location>
        <topology evidence="1 7">Multi-pass membrane protein</topology>
    </subcellularLocation>
</comment>
<sequence length="315" mass="35982">MSATFRKGAPEGRPAAPERRPGRGWTMQRRKLIWVWSFLAIPVLFYGVIRFYPTFQAFRLSLTDWDLLSDPRFIGIDNYVRMAGDPVFWQVFRNTFTYLILGTPISLVLAFTIAWFLDRIHFGHTLIRALYFLPFVTTAAAMAWVWRWFYQPAPIGVINDMLGRFGIAQLAFLNSTTWALPSIMVTAIWAGLGFQIIIFMAGLRAIPSTFYEAARIDGLGEWAILRRITLPLLKPTTVFLVVFSSIGFLRIFDQVYNMTTNDPGGPLNSTKPLVLMIYQTAFSSYQMGYAAAQTVVLFTILLCVSLLQLWVLRER</sequence>
<dbReference type="CDD" id="cd06261">
    <property type="entry name" value="TM_PBP2"/>
    <property type="match status" value="1"/>
</dbReference>
<comment type="caution">
    <text evidence="10">The sequence shown here is derived from an EMBL/GenBank/DDBJ whole genome shotgun (WGS) entry which is preliminary data.</text>
</comment>
<dbReference type="Proteomes" id="UP001596516">
    <property type="component" value="Unassembled WGS sequence"/>
</dbReference>
<keyword evidence="3" id="KW-1003">Cell membrane</keyword>
<feature type="transmembrane region" description="Helical" evidence="7">
    <location>
        <begin position="178"/>
        <end position="201"/>
    </location>
</feature>
<dbReference type="EMBL" id="JBHTFQ010000004">
    <property type="protein sequence ID" value="MFC7704456.1"/>
    <property type="molecule type" value="Genomic_DNA"/>
</dbReference>
<evidence type="ECO:0000256" key="4">
    <source>
        <dbReference type="ARBA" id="ARBA00022692"/>
    </source>
</evidence>
<keyword evidence="4 7" id="KW-0812">Transmembrane</keyword>
<dbReference type="Pfam" id="PF00528">
    <property type="entry name" value="BPD_transp_1"/>
    <property type="match status" value="1"/>
</dbReference>
<dbReference type="PANTHER" id="PTHR30193">
    <property type="entry name" value="ABC TRANSPORTER PERMEASE PROTEIN"/>
    <property type="match status" value="1"/>
</dbReference>
<evidence type="ECO:0000256" key="2">
    <source>
        <dbReference type="ARBA" id="ARBA00022448"/>
    </source>
</evidence>
<evidence type="ECO:0000256" key="7">
    <source>
        <dbReference type="RuleBase" id="RU363032"/>
    </source>
</evidence>
<evidence type="ECO:0000256" key="6">
    <source>
        <dbReference type="ARBA" id="ARBA00023136"/>
    </source>
</evidence>
<dbReference type="RefSeq" id="WP_377402756.1">
    <property type="nucleotide sequence ID" value="NZ_JBHTFQ010000004.1"/>
</dbReference>
<feature type="transmembrane region" description="Helical" evidence="7">
    <location>
        <begin position="290"/>
        <end position="312"/>
    </location>
</feature>
<feature type="transmembrane region" description="Helical" evidence="7">
    <location>
        <begin position="32"/>
        <end position="52"/>
    </location>
</feature>
<feature type="transmembrane region" description="Helical" evidence="7">
    <location>
        <begin position="232"/>
        <end position="252"/>
    </location>
</feature>
<evidence type="ECO:0000313" key="11">
    <source>
        <dbReference type="Proteomes" id="UP001596516"/>
    </source>
</evidence>
<reference evidence="11" key="1">
    <citation type="journal article" date="2019" name="Int. J. Syst. Evol. Microbiol.">
        <title>The Global Catalogue of Microorganisms (GCM) 10K type strain sequencing project: providing services to taxonomists for standard genome sequencing and annotation.</title>
        <authorList>
            <consortium name="The Broad Institute Genomics Platform"/>
            <consortium name="The Broad Institute Genome Sequencing Center for Infectious Disease"/>
            <person name="Wu L."/>
            <person name="Ma J."/>
        </authorList>
    </citation>
    <scope>NUCLEOTIDE SEQUENCE [LARGE SCALE GENOMIC DNA]</scope>
    <source>
        <strain evidence="11">CGMCC 1.12750</strain>
    </source>
</reference>
<dbReference type="InterPro" id="IPR035906">
    <property type="entry name" value="MetI-like_sf"/>
</dbReference>
<evidence type="ECO:0000256" key="1">
    <source>
        <dbReference type="ARBA" id="ARBA00004651"/>
    </source>
</evidence>
<evidence type="ECO:0000256" key="5">
    <source>
        <dbReference type="ARBA" id="ARBA00022989"/>
    </source>
</evidence>
<keyword evidence="2 7" id="KW-0813">Transport</keyword>
<accession>A0ABW2ULR4</accession>
<evidence type="ECO:0000259" key="9">
    <source>
        <dbReference type="PROSITE" id="PS50928"/>
    </source>
</evidence>
<feature type="domain" description="ABC transmembrane type-1" evidence="9">
    <location>
        <begin position="92"/>
        <end position="308"/>
    </location>
</feature>
<evidence type="ECO:0000256" key="3">
    <source>
        <dbReference type="ARBA" id="ARBA00022475"/>
    </source>
</evidence>
<keyword evidence="5 7" id="KW-1133">Transmembrane helix</keyword>
<feature type="transmembrane region" description="Helical" evidence="7">
    <location>
        <begin position="129"/>
        <end position="149"/>
    </location>
</feature>
<dbReference type="InterPro" id="IPR000515">
    <property type="entry name" value="MetI-like"/>
</dbReference>
<proteinExistence type="inferred from homology"/>
<dbReference type="PROSITE" id="PS50928">
    <property type="entry name" value="ABC_TM1"/>
    <property type="match status" value="1"/>
</dbReference>
<feature type="transmembrane region" description="Helical" evidence="7">
    <location>
        <begin position="96"/>
        <end position="117"/>
    </location>
</feature>
<evidence type="ECO:0000313" key="10">
    <source>
        <dbReference type="EMBL" id="MFC7704456.1"/>
    </source>
</evidence>
<keyword evidence="11" id="KW-1185">Reference proteome</keyword>
<keyword evidence="6 7" id="KW-0472">Membrane</keyword>
<dbReference type="SUPFAM" id="SSF161098">
    <property type="entry name" value="MetI-like"/>
    <property type="match status" value="1"/>
</dbReference>
<protein>
    <submittedName>
        <fullName evidence="10">Carbohydrate ABC transporter permease</fullName>
    </submittedName>
</protein>
<name>A0ABW2ULR4_9RHOB</name>